<sequence>MATTTATATASSSSAQSQLVNPIHPDFHGYLDPDFIEYYNTRLATRPATHQAPVDFAHIRAHPEEFRPHWCRDYSDRPRVKTVEIASGDGFIFQLRVYSPDPEVFGPGPYAVHVNYHGGGFCFGDLTEDAEYCMTVCERVGIVVVDVDYRLCPEHKFGKGTEDGWAALNWVHTHSTQINTRSDSISIGGVSAGGFMACIYQHMARDAGLDLRLAVLCVPTVQDRTPFRRPEDAGFPSYVENALAPCLNWTRLTFLKDVVGDRSRVPSLWNEPLHAPDFTGICDSFIATAGADPVRDEGEAYGMRLVGGGCKVTFRRYTGVPHIFQHMAELAKTKLYVDDTCAALKNAHA</sequence>
<dbReference type="STRING" id="1182542.W9YJQ6"/>
<evidence type="ECO:0000259" key="1">
    <source>
        <dbReference type="Pfam" id="PF07859"/>
    </source>
</evidence>
<dbReference type="SUPFAM" id="SSF53474">
    <property type="entry name" value="alpha/beta-Hydrolases"/>
    <property type="match status" value="1"/>
</dbReference>
<gene>
    <name evidence="2" type="ORF">A1O3_01340</name>
</gene>
<dbReference type="InterPro" id="IPR029058">
    <property type="entry name" value="AB_hydrolase_fold"/>
</dbReference>
<evidence type="ECO:0000313" key="2">
    <source>
        <dbReference type="EMBL" id="EXJ92788.1"/>
    </source>
</evidence>
<dbReference type="GO" id="GO:0016787">
    <property type="term" value="F:hydrolase activity"/>
    <property type="evidence" value="ECO:0007669"/>
    <property type="project" value="InterPro"/>
</dbReference>
<dbReference type="Pfam" id="PF07859">
    <property type="entry name" value="Abhydrolase_3"/>
    <property type="match status" value="1"/>
</dbReference>
<dbReference type="OrthoDB" id="408631at2759"/>
<dbReference type="PANTHER" id="PTHR23024">
    <property type="entry name" value="ARYLACETAMIDE DEACETYLASE"/>
    <property type="match status" value="1"/>
</dbReference>
<dbReference type="RefSeq" id="XP_007729678.1">
    <property type="nucleotide sequence ID" value="XM_007731488.1"/>
</dbReference>
<dbReference type="Proteomes" id="UP000019478">
    <property type="component" value="Unassembled WGS sequence"/>
</dbReference>
<accession>W9YJQ6</accession>
<dbReference type="InterPro" id="IPR013094">
    <property type="entry name" value="AB_hydrolase_3"/>
</dbReference>
<dbReference type="GeneID" id="19165478"/>
<dbReference type="eggNOG" id="KOG1515">
    <property type="taxonomic scope" value="Eukaryota"/>
</dbReference>
<proteinExistence type="predicted"/>
<keyword evidence="3" id="KW-1185">Reference proteome</keyword>
<dbReference type="PANTHER" id="PTHR23024:SF557">
    <property type="entry name" value="AB HYDROLASE SUPERFAMILY PROTEIN C1039.03"/>
    <property type="match status" value="1"/>
</dbReference>
<evidence type="ECO:0000313" key="3">
    <source>
        <dbReference type="Proteomes" id="UP000019478"/>
    </source>
</evidence>
<name>W9YJQ6_9EURO</name>
<dbReference type="AlphaFoldDB" id="W9YJQ6"/>
<dbReference type="Gene3D" id="3.40.50.1820">
    <property type="entry name" value="alpha/beta hydrolase"/>
    <property type="match status" value="1"/>
</dbReference>
<feature type="domain" description="Alpha/beta hydrolase fold-3" evidence="1">
    <location>
        <begin position="114"/>
        <end position="325"/>
    </location>
</feature>
<comment type="caution">
    <text evidence="2">The sequence shown here is derived from an EMBL/GenBank/DDBJ whole genome shotgun (WGS) entry which is preliminary data.</text>
</comment>
<dbReference type="InterPro" id="IPR050466">
    <property type="entry name" value="Carboxylest/Gibb_receptor"/>
</dbReference>
<reference evidence="2 3" key="1">
    <citation type="submission" date="2013-03" db="EMBL/GenBank/DDBJ databases">
        <title>The Genome Sequence of Capronia epimyces CBS 606.96.</title>
        <authorList>
            <consortium name="The Broad Institute Genomics Platform"/>
            <person name="Cuomo C."/>
            <person name="de Hoog S."/>
            <person name="Gorbushina A."/>
            <person name="Walker B."/>
            <person name="Young S.K."/>
            <person name="Zeng Q."/>
            <person name="Gargeya S."/>
            <person name="Fitzgerald M."/>
            <person name="Haas B."/>
            <person name="Abouelleil A."/>
            <person name="Allen A.W."/>
            <person name="Alvarado L."/>
            <person name="Arachchi H.M."/>
            <person name="Berlin A.M."/>
            <person name="Chapman S.B."/>
            <person name="Gainer-Dewar J."/>
            <person name="Goldberg J."/>
            <person name="Griggs A."/>
            <person name="Gujja S."/>
            <person name="Hansen M."/>
            <person name="Howarth C."/>
            <person name="Imamovic A."/>
            <person name="Ireland A."/>
            <person name="Larimer J."/>
            <person name="McCowan C."/>
            <person name="Murphy C."/>
            <person name="Pearson M."/>
            <person name="Poon T.W."/>
            <person name="Priest M."/>
            <person name="Roberts A."/>
            <person name="Saif S."/>
            <person name="Shea T."/>
            <person name="Sisk P."/>
            <person name="Sykes S."/>
            <person name="Wortman J."/>
            <person name="Nusbaum C."/>
            <person name="Birren B."/>
        </authorList>
    </citation>
    <scope>NUCLEOTIDE SEQUENCE [LARGE SCALE GENOMIC DNA]</scope>
    <source>
        <strain evidence="2 3">CBS 606.96</strain>
    </source>
</reference>
<dbReference type="HOGENOM" id="CLU_012494_6_2_1"/>
<dbReference type="EMBL" id="AMGY01000001">
    <property type="protein sequence ID" value="EXJ92788.1"/>
    <property type="molecule type" value="Genomic_DNA"/>
</dbReference>
<protein>
    <recommendedName>
        <fullName evidence="1">Alpha/beta hydrolase fold-3 domain-containing protein</fullName>
    </recommendedName>
</protein>
<organism evidence="2 3">
    <name type="scientific">Capronia epimyces CBS 606.96</name>
    <dbReference type="NCBI Taxonomy" id="1182542"/>
    <lineage>
        <taxon>Eukaryota</taxon>
        <taxon>Fungi</taxon>
        <taxon>Dikarya</taxon>
        <taxon>Ascomycota</taxon>
        <taxon>Pezizomycotina</taxon>
        <taxon>Eurotiomycetes</taxon>
        <taxon>Chaetothyriomycetidae</taxon>
        <taxon>Chaetothyriales</taxon>
        <taxon>Herpotrichiellaceae</taxon>
        <taxon>Capronia</taxon>
    </lineage>
</organism>